<dbReference type="PANTHER" id="PTHR44846">
    <property type="entry name" value="MANNOSYL-D-GLYCERATE TRANSPORT/METABOLISM SYSTEM REPRESSOR MNGR-RELATED"/>
    <property type="match status" value="1"/>
</dbReference>
<dbReference type="SMART" id="SM00345">
    <property type="entry name" value="HTH_GNTR"/>
    <property type="match status" value="1"/>
</dbReference>
<keyword evidence="1" id="KW-0805">Transcription regulation</keyword>
<evidence type="ECO:0000256" key="3">
    <source>
        <dbReference type="ARBA" id="ARBA00023163"/>
    </source>
</evidence>
<evidence type="ECO:0000256" key="2">
    <source>
        <dbReference type="ARBA" id="ARBA00023125"/>
    </source>
</evidence>
<evidence type="ECO:0000259" key="4">
    <source>
        <dbReference type="PROSITE" id="PS50949"/>
    </source>
</evidence>
<dbReference type="InterPro" id="IPR036390">
    <property type="entry name" value="WH_DNA-bd_sf"/>
</dbReference>
<dbReference type="SUPFAM" id="SSF46785">
    <property type="entry name" value="Winged helix' DNA-binding domain"/>
    <property type="match status" value="1"/>
</dbReference>
<dbReference type="GO" id="GO:0003677">
    <property type="term" value="F:DNA binding"/>
    <property type="evidence" value="ECO:0007669"/>
    <property type="project" value="UniProtKB-KW"/>
</dbReference>
<proteinExistence type="predicted"/>
<keyword evidence="3" id="KW-0804">Transcription</keyword>
<dbReference type="PRINTS" id="PR00035">
    <property type="entry name" value="HTHGNTR"/>
</dbReference>
<feature type="domain" description="HTH gntR-type" evidence="4">
    <location>
        <begin position="10"/>
        <end position="76"/>
    </location>
</feature>
<dbReference type="PROSITE" id="PS50949">
    <property type="entry name" value="HTH_GNTR"/>
    <property type="match status" value="1"/>
</dbReference>
<dbReference type="Pfam" id="PF00392">
    <property type="entry name" value="GntR"/>
    <property type="match status" value="1"/>
</dbReference>
<dbReference type="Proteomes" id="UP000250462">
    <property type="component" value="Unassembled WGS sequence"/>
</dbReference>
<dbReference type="Gene3D" id="1.10.10.10">
    <property type="entry name" value="Winged helix-like DNA-binding domain superfamily/Winged helix DNA-binding domain"/>
    <property type="match status" value="1"/>
</dbReference>
<keyword evidence="2" id="KW-0238">DNA-binding</keyword>
<dbReference type="RefSeq" id="WP_112258012.1">
    <property type="nucleotide sequence ID" value="NZ_QMIG01000006.1"/>
</dbReference>
<evidence type="ECO:0000313" key="6">
    <source>
        <dbReference type="Proteomes" id="UP000250462"/>
    </source>
</evidence>
<dbReference type="InterPro" id="IPR036388">
    <property type="entry name" value="WH-like_DNA-bd_sf"/>
</dbReference>
<dbReference type="GO" id="GO:0003700">
    <property type="term" value="F:DNA-binding transcription factor activity"/>
    <property type="evidence" value="ECO:0007669"/>
    <property type="project" value="InterPro"/>
</dbReference>
<dbReference type="InterPro" id="IPR000524">
    <property type="entry name" value="Tscrpt_reg_HTH_GntR"/>
</dbReference>
<name>A0A329QUY5_9ACTN</name>
<dbReference type="OrthoDB" id="4558810at2"/>
<keyword evidence="6" id="KW-1185">Reference proteome</keyword>
<dbReference type="GO" id="GO:0045892">
    <property type="term" value="P:negative regulation of DNA-templated transcription"/>
    <property type="evidence" value="ECO:0007669"/>
    <property type="project" value="TreeGrafter"/>
</dbReference>
<dbReference type="InterPro" id="IPR050679">
    <property type="entry name" value="Bact_HTH_transcr_reg"/>
</dbReference>
<dbReference type="EMBL" id="QMIG01000006">
    <property type="protein sequence ID" value="RAW15409.1"/>
    <property type="molecule type" value="Genomic_DNA"/>
</dbReference>
<dbReference type="PANTHER" id="PTHR44846:SF1">
    <property type="entry name" value="MANNOSYL-D-GLYCERATE TRANSPORT_METABOLISM SYSTEM REPRESSOR MNGR-RELATED"/>
    <property type="match status" value="1"/>
</dbReference>
<dbReference type="AlphaFoldDB" id="A0A329QUY5"/>
<reference evidence="5 6" key="1">
    <citation type="submission" date="2018-06" db="EMBL/GenBank/DDBJ databases">
        <title>Phytoactinopolyspora halophila sp. nov., a novel halophilic actinomycete isolated from a saline soil in China.</title>
        <authorList>
            <person name="Tang S.-K."/>
        </authorList>
    </citation>
    <scope>NUCLEOTIDE SEQUENCE [LARGE SCALE GENOMIC DNA]</scope>
    <source>
        <strain evidence="5 6">YIM 96934</strain>
    </source>
</reference>
<evidence type="ECO:0000313" key="5">
    <source>
        <dbReference type="EMBL" id="RAW15409.1"/>
    </source>
</evidence>
<dbReference type="CDD" id="cd07377">
    <property type="entry name" value="WHTH_GntR"/>
    <property type="match status" value="1"/>
</dbReference>
<sequence length="78" mass="8624">MTELDPDLPVTLWRQLANVLRAQIEAGELQGLIPSEPTLCQRYGVSRATVRTAKASLIEEDLLTVVKGRGTFVKSSRE</sequence>
<gene>
    <name evidence="5" type="ORF">DPM12_09160</name>
</gene>
<protein>
    <submittedName>
        <fullName evidence="5">GntR family transcriptional regulator</fullName>
    </submittedName>
</protein>
<comment type="caution">
    <text evidence="5">The sequence shown here is derived from an EMBL/GenBank/DDBJ whole genome shotgun (WGS) entry which is preliminary data.</text>
</comment>
<accession>A0A329QUY5</accession>
<evidence type="ECO:0000256" key="1">
    <source>
        <dbReference type="ARBA" id="ARBA00023015"/>
    </source>
</evidence>
<organism evidence="5 6">
    <name type="scientific">Phytoactinopolyspora halophila</name>
    <dbReference type="NCBI Taxonomy" id="1981511"/>
    <lineage>
        <taxon>Bacteria</taxon>
        <taxon>Bacillati</taxon>
        <taxon>Actinomycetota</taxon>
        <taxon>Actinomycetes</taxon>
        <taxon>Jiangellales</taxon>
        <taxon>Jiangellaceae</taxon>
        <taxon>Phytoactinopolyspora</taxon>
    </lineage>
</organism>